<name>A0ABS4ER54_9HYPH</name>
<evidence type="ECO:0008006" key="4">
    <source>
        <dbReference type="Google" id="ProtNLM"/>
    </source>
</evidence>
<evidence type="ECO:0000313" key="2">
    <source>
        <dbReference type="EMBL" id="MBP1860428.1"/>
    </source>
</evidence>
<keyword evidence="1" id="KW-1133">Transmembrane helix</keyword>
<gene>
    <name evidence="2" type="ORF">J2Z75_003949</name>
</gene>
<protein>
    <recommendedName>
        <fullName evidence="4">6-phosphogluconate dehydrogenase NADP-binding domain-containing protein</fullName>
    </recommendedName>
</protein>
<dbReference type="PROSITE" id="PS51257">
    <property type="entry name" value="PROKAR_LIPOPROTEIN"/>
    <property type="match status" value="1"/>
</dbReference>
<reference evidence="2 3" key="1">
    <citation type="submission" date="2021-03" db="EMBL/GenBank/DDBJ databases">
        <title>Genomic Encyclopedia of Type Strains, Phase IV (KMG-IV): sequencing the most valuable type-strain genomes for metagenomic binning, comparative biology and taxonomic classification.</title>
        <authorList>
            <person name="Goeker M."/>
        </authorList>
    </citation>
    <scope>NUCLEOTIDE SEQUENCE [LARGE SCALE GENOMIC DNA]</scope>
    <source>
        <strain evidence="2 3">DSM 26427</strain>
    </source>
</reference>
<feature type="transmembrane region" description="Helical" evidence="1">
    <location>
        <begin position="6"/>
        <end position="27"/>
    </location>
</feature>
<comment type="caution">
    <text evidence="2">The sequence shown here is derived from an EMBL/GenBank/DDBJ whole genome shotgun (WGS) entry which is preliminary data.</text>
</comment>
<dbReference type="Proteomes" id="UP000823786">
    <property type="component" value="Unassembled WGS sequence"/>
</dbReference>
<evidence type="ECO:0000256" key="1">
    <source>
        <dbReference type="SAM" id="Phobius"/>
    </source>
</evidence>
<keyword evidence="1" id="KW-0812">Transmembrane</keyword>
<keyword evidence="1" id="KW-0472">Membrane</keyword>
<keyword evidence="3" id="KW-1185">Reference proteome</keyword>
<dbReference type="EMBL" id="JAGGJV010000007">
    <property type="protein sequence ID" value="MBP1860428.1"/>
    <property type="molecule type" value="Genomic_DNA"/>
</dbReference>
<sequence>MKPLGVGLIGTGYMGISCVLMANRAAWGRKGCIACRFMARRARSFLIRNAYEFELYQADGRRIEQTVQAMARSFLEKTWLDIV</sequence>
<organism evidence="2 3">
    <name type="scientific">Rhizobium herbae</name>
    <dbReference type="NCBI Taxonomy" id="508661"/>
    <lineage>
        <taxon>Bacteria</taxon>
        <taxon>Pseudomonadati</taxon>
        <taxon>Pseudomonadota</taxon>
        <taxon>Alphaproteobacteria</taxon>
        <taxon>Hyphomicrobiales</taxon>
        <taxon>Rhizobiaceae</taxon>
        <taxon>Rhizobium/Agrobacterium group</taxon>
        <taxon>Rhizobium</taxon>
    </lineage>
</organism>
<accession>A0ABS4ER54</accession>
<proteinExistence type="predicted"/>
<evidence type="ECO:0000313" key="3">
    <source>
        <dbReference type="Proteomes" id="UP000823786"/>
    </source>
</evidence>